<dbReference type="Gene3D" id="3.40.50.720">
    <property type="entry name" value="NAD(P)-binding Rossmann-like Domain"/>
    <property type="match status" value="1"/>
</dbReference>
<dbReference type="GO" id="GO:0005886">
    <property type="term" value="C:plasma membrane"/>
    <property type="evidence" value="ECO:0007669"/>
    <property type="project" value="TreeGrafter"/>
</dbReference>
<dbReference type="SUPFAM" id="SSF51735">
    <property type="entry name" value="NAD(P)-binding Rossmann-fold domains"/>
    <property type="match status" value="1"/>
</dbReference>
<dbReference type="InterPro" id="IPR005097">
    <property type="entry name" value="Sacchrp_dh_NADP-bd"/>
</dbReference>
<dbReference type="EMBL" id="KV722427">
    <property type="protein sequence ID" value="OCH89442.1"/>
    <property type="molecule type" value="Genomic_DNA"/>
</dbReference>
<organism evidence="4 5">
    <name type="scientific">Obba rivulosa</name>
    <dbReference type="NCBI Taxonomy" id="1052685"/>
    <lineage>
        <taxon>Eukaryota</taxon>
        <taxon>Fungi</taxon>
        <taxon>Dikarya</taxon>
        <taxon>Basidiomycota</taxon>
        <taxon>Agaricomycotina</taxon>
        <taxon>Agaricomycetes</taxon>
        <taxon>Polyporales</taxon>
        <taxon>Gelatoporiaceae</taxon>
        <taxon>Obba</taxon>
    </lineage>
</organism>
<dbReference type="PANTHER" id="PTHR12286:SF5">
    <property type="entry name" value="SACCHAROPINE DEHYDROGENASE-LIKE OXIDOREDUCTASE"/>
    <property type="match status" value="1"/>
</dbReference>
<gene>
    <name evidence="4" type="ORF">OBBRIDRAFT_756605</name>
</gene>
<accession>A0A8E2DJK1</accession>
<name>A0A8E2DJK1_9APHY</name>
<dbReference type="PANTHER" id="PTHR12286">
    <property type="entry name" value="SACCHAROPINE DEHYDROGENASE-LIKE OXIDOREDUCTASE"/>
    <property type="match status" value="1"/>
</dbReference>
<dbReference type="Pfam" id="PF03435">
    <property type="entry name" value="Sacchrp_dh_NADP"/>
    <property type="match status" value="1"/>
</dbReference>
<proteinExistence type="inferred from homology"/>
<dbReference type="InterPro" id="IPR051276">
    <property type="entry name" value="Saccharopine_DH-like_oxidrdct"/>
</dbReference>
<evidence type="ECO:0000313" key="5">
    <source>
        <dbReference type="Proteomes" id="UP000250043"/>
    </source>
</evidence>
<dbReference type="GO" id="GO:0005811">
    <property type="term" value="C:lipid droplet"/>
    <property type="evidence" value="ECO:0007669"/>
    <property type="project" value="TreeGrafter"/>
</dbReference>
<dbReference type="OrthoDB" id="10268090at2759"/>
<keyword evidence="2" id="KW-0812">Transmembrane</keyword>
<evidence type="ECO:0000313" key="4">
    <source>
        <dbReference type="EMBL" id="OCH89442.1"/>
    </source>
</evidence>
<keyword evidence="2" id="KW-0472">Membrane</keyword>
<dbReference type="GO" id="GO:0005739">
    <property type="term" value="C:mitochondrion"/>
    <property type="evidence" value="ECO:0007669"/>
    <property type="project" value="TreeGrafter"/>
</dbReference>
<feature type="transmembrane region" description="Helical" evidence="2">
    <location>
        <begin position="297"/>
        <end position="316"/>
    </location>
</feature>
<evidence type="ECO:0000259" key="3">
    <source>
        <dbReference type="Pfam" id="PF03435"/>
    </source>
</evidence>
<comment type="similarity">
    <text evidence="1">Belongs to the saccharopine dehydrogenase family.</text>
</comment>
<evidence type="ECO:0000256" key="2">
    <source>
        <dbReference type="SAM" id="Phobius"/>
    </source>
</evidence>
<dbReference type="InterPro" id="IPR036291">
    <property type="entry name" value="NAD(P)-bd_dom_sf"/>
</dbReference>
<keyword evidence="2" id="KW-1133">Transmembrane helix</keyword>
<sequence length="444" mass="48513">MVDILVLGATGFTGRLITRYLASHPERASFKFAVAARSKSKLEDLVKTYELGDDVERLQVDVTDADQVDAAVRRARVVINTVGPYWRWGTPVVQACARHGKHYVDLSGETHWNRSIIDKYDHLAMKTRAIIVPACGFDSVPADLLVLLSNTTLKRAAGTHTTLAASQTFYRVRGGVSGGTLATIISALEDVPPQTIRASTSDYYLSPAIRGAHSPRMRLAYPEPRAMGTFGTFFPMAQPNRAVVQRTWGLHALAAVSPTGYNLPRHVAAQMEEVQARVYGPQFTYQEAMVLPVPGRVPAVLFSVGFMLTAVILTVFRPVRQLLWKFLPKSGEGPSETLMQNGWVKATNYTSSVPTSAQPALHVKSAMRGRGDPGYLLTSVMIAESALALLLDNAQLPPLAHAGGVLTPASALGEVLMRRLEKTGRVEFESVILHTEEDEVKKDR</sequence>
<dbReference type="Proteomes" id="UP000250043">
    <property type="component" value="Unassembled WGS sequence"/>
</dbReference>
<dbReference type="AlphaFoldDB" id="A0A8E2DJK1"/>
<feature type="domain" description="Saccharopine dehydrogenase NADP binding" evidence="3">
    <location>
        <begin position="4"/>
        <end position="108"/>
    </location>
</feature>
<reference evidence="4 5" key="1">
    <citation type="submission" date="2016-07" db="EMBL/GenBank/DDBJ databases">
        <title>Draft genome of the white-rot fungus Obba rivulosa 3A-2.</title>
        <authorList>
            <consortium name="DOE Joint Genome Institute"/>
            <person name="Miettinen O."/>
            <person name="Riley R."/>
            <person name="Acob R."/>
            <person name="Barry K."/>
            <person name="Cullen D."/>
            <person name="De Vries R."/>
            <person name="Hainaut M."/>
            <person name="Hatakka A."/>
            <person name="Henrissat B."/>
            <person name="Hilden K."/>
            <person name="Kuo R."/>
            <person name="Labutti K."/>
            <person name="Lipzen A."/>
            <person name="Makela M.R."/>
            <person name="Sandor L."/>
            <person name="Spatafora J.W."/>
            <person name="Grigoriev I.V."/>
            <person name="Hibbett D.S."/>
        </authorList>
    </citation>
    <scope>NUCLEOTIDE SEQUENCE [LARGE SCALE GENOMIC DNA]</scope>
    <source>
        <strain evidence="4 5">3A-2</strain>
    </source>
</reference>
<keyword evidence="5" id="KW-1185">Reference proteome</keyword>
<protein>
    <submittedName>
        <fullName evidence="4">NAD(P)-binding protein</fullName>
    </submittedName>
</protein>
<evidence type="ECO:0000256" key="1">
    <source>
        <dbReference type="ARBA" id="ARBA00038048"/>
    </source>
</evidence>
<dbReference type="GO" id="GO:0009247">
    <property type="term" value="P:glycolipid biosynthetic process"/>
    <property type="evidence" value="ECO:0007669"/>
    <property type="project" value="TreeGrafter"/>
</dbReference>